<feature type="transmembrane region" description="Helical" evidence="1">
    <location>
        <begin position="347"/>
        <end position="370"/>
    </location>
</feature>
<reference evidence="2 3" key="1">
    <citation type="journal article" date="2015" name="Genome Biol. Evol.">
        <title>Comparative Genomics of a Bacterivorous Green Alga Reveals Evolutionary Causalities and Consequences of Phago-Mixotrophic Mode of Nutrition.</title>
        <authorList>
            <person name="Burns J.A."/>
            <person name="Paasch A."/>
            <person name="Narechania A."/>
            <person name="Kim E."/>
        </authorList>
    </citation>
    <scope>NUCLEOTIDE SEQUENCE [LARGE SCALE GENOMIC DNA]</scope>
    <source>
        <strain evidence="2 3">PLY_AMNH</strain>
    </source>
</reference>
<evidence type="ECO:0000313" key="3">
    <source>
        <dbReference type="Proteomes" id="UP001190700"/>
    </source>
</evidence>
<dbReference type="Proteomes" id="UP001190700">
    <property type="component" value="Unassembled WGS sequence"/>
</dbReference>
<dbReference type="AlphaFoldDB" id="A0AAE0BM40"/>
<protein>
    <submittedName>
        <fullName evidence="2">Uncharacterized protein</fullName>
    </submittedName>
</protein>
<dbReference type="EMBL" id="LGRX02034015">
    <property type="protein sequence ID" value="KAK3239143.1"/>
    <property type="molecule type" value="Genomic_DNA"/>
</dbReference>
<gene>
    <name evidence="2" type="ORF">CYMTET_50909</name>
</gene>
<feature type="transmembrane region" description="Helical" evidence="1">
    <location>
        <begin position="455"/>
        <end position="476"/>
    </location>
</feature>
<feature type="transmembrane region" description="Helical" evidence="1">
    <location>
        <begin position="704"/>
        <end position="722"/>
    </location>
</feature>
<name>A0AAE0BM40_9CHLO</name>
<evidence type="ECO:0000313" key="2">
    <source>
        <dbReference type="EMBL" id="KAK3239143.1"/>
    </source>
</evidence>
<comment type="caution">
    <text evidence="2">The sequence shown here is derived from an EMBL/GenBank/DDBJ whole genome shotgun (WGS) entry which is preliminary data.</text>
</comment>
<keyword evidence="1" id="KW-0812">Transmembrane</keyword>
<dbReference type="PANTHER" id="PTHR11319">
    <property type="entry name" value="G PROTEIN-COUPLED RECEPTOR-RELATED"/>
    <property type="match status" value="1"/>
</dbReference>
<keyword evidence="1" id="KW-1133">Transmembrane helix</keyword>
<feature type="transmembrane region" description="Helical" evidence="1">
    <location>
        <begin position="228"/>
        <end position="251"/>
    </location>
</feature>
<organism evidence="2 3">
    <name type="scientific">Cymbomonas tetramitiformis</name>
    <dbReference type="NCBI Taxonomy" id="36881"/>
    <lineage>
        <taxon>Eukaryota</taxon>
        <taxon>Viridiplantae</taxon>
        <taxon>Chlorophyta</taxon>
        <taxon>Pyramimonadophyceae</taxon>
        <taxon>Pyramimonadales</taxon>
        <taxon>Pyramimonadaceae</taxon>
        <taxon>Cymbomonas</taxon>
    </lineage>
</organism>
<keyword evidence="1" id="KW-0472">Membrane</keyword>
<dbReference type="PANTHER" id="PTHR11319:SF35">
    <property type="entry name" value="OUTER MEMBRANE PROTEIN PMPC-RELATED"/>
    <property type="match status" value="1"/>
</dbReference>
<feature type="transmembrane region" description="Helical" evidence="1">
    <location>
        <begin position="674"/>
        <end position="692"/>
    </location>
</feature>
<keyword evidence="3" id="KW-1185">Reference proteome</keyword>
<evidence type="ECO:0000256" key="1">
    <source>
        <dbReference type="SAM" id="Phobius"/>
    </source>
</evidence>
<feature type="transmembrane region" description="Helical" evidence="1">
    <location>
        <begin position="516"/>
        <end position="543"/>
    </location>
</feature>
<accession>A0AAE0BM40</accession>
<proteinExistence type="predicted"/>
<sequence>MDWNVVALKEDRAVVATLTTEGSALLSTGNSIIPYLAGASFDDIAITGTPGEFAGTLVFRPDVQEQAISNWEHVEVQVTIEQCQRGEEVDSGTRRCELCKDNSVKLTIGSHACTSCIGVDGITCLGGDIYRVEDSYWMSPAAEQCAYEEELSGEDARTACVLRLVFGCPYADACASALSRTNNASTMGIQAGRLCSEGYDPEVVYCAGCMAGYTANGGECKKCSVQAWLVWMRAGTVLFLPPLLLLAAYSAHRWASNPANRDKARWFMGQLEEIGVQLKLRTMFSIFLAFMQVTGQTSVVYEREVLPSVYWEFLRFPDVFNVSVLSWIDVECLDYHLGTAPESSLPFAYLQISFSAAIPVALMLLGSWLWMVGAFRHIGRDTLRGSAKEEFWNTYNSRQSACSAPNGSKLLSRQFLSSRMDVLPRSSVDVLAESAASHHSSMASLWGGNTRPMSLFTLEQVAAVYSSVVPIVLIYLHPSVSTHMFQTFNCEPLPYPDADKDTYYLVMDYSVECYTYVWWIFAGVSIVTILAYVFGLPICLAAITYSLNSRKEVVVDGETQFVDSAKITISVVVNRNRQKVSFEAKYAMQTEHGPITVYPTLAKSVETTNSKYYASIPDKSHIKSRLDNPIVRSLLGALVTGYKRQYCCWESWEITRRLLQTSVIILMRIGDKEIYLYYSVLIAGLSLILHMNFQPYRENRANRFQTMVLMSQCYVAFGIFIVRNDTRFVAFIGNSFIVIQVLGTPPASLRFCHALLPGPLNGSSLSGLSPDLH</sequence>